<keyword evidence="3" id="KW-1185">Reference proteome</keyword>
<feature type="region of interest" description="Disordered" evidence="1">
    <location>
        <begin position="60"/>
        <end position="82"/>
    </location>
</feature>
<evidence type="ECO:0000256" key="1">
    <source>
        <dbReference type="SAM" id="MobiDB-lite"/>
    </source>
</evidence>
<proteinExistence type="predicted"/>
<comment type="caution">
    <text evidence="2">The sequence shown here is derived from an EMBL/GenBank/DDBJ whole genome shotgun (WGS) entry which is preliminary data.</text>
</comment>
<protein>
    <submittedName>
        <fullName evidence="2">24910_t:CDS:1</fullName>
    </submittedName>
</protein>
<gene>
    <name evidence="2" type="ORF">DERYTH_LOCUS9650</name>
</gene>
<feature type="region of interest" description="Disordered" evidence="1">
    <location>
        <begin position="1"/>
        <end position="28"/>
    </location>
</feature>
<dbReference type="EMBL" id="CAJVPY010005336">
    <property type="protein sequence ID" value="CAG8640898.1"/>
    <property type="molecule type" value="Genomic_DNA"/>
</dbReference>
<evidence type="ECO:0000313" key="2">
    <source>
        <dbReference type="EMBL" id="CAG8640898.1"/>
    </source>
</evidence>
<dbReference type="AlphaFoldDB" id="A0A9N9DMS9"/>
<accession>A0A9N9DMS9</accession>
<sequence>KEDKETKPNKKISNYFHTLDSPQHKQDQPLHISNQNLLYNDNNRTPPYNASSDIFTPLQIQQQSSSKESNKQDFSKQYTSSH</sequence>
<name>A0A9N9DMS9_9GLOM</name>
<organism evidence="2 3">
    <name type="scientific">Dentiscutata erythropus</name>
    <dbReference type="NCBI Taxonomy" id="1348616"/>
    <lineage>
        <taxon>Eukaryota</taxon>
        <taxon>Fungi</taxon>
        <taxon>Fungi incertae sedis</taxon>
        <taxon>Mucoromycota</taxon>
        <taxon>Glomeromycotina</taxon>
        <taxon>Glomeromycetes</taxon>
        <taxon>Diversisporales</taxon>
        <taxon>Gigasporaceae</taxon>
        <taxon>Dentiscutata</taxon>
    </lineage>
</organism>
<evidence type="ECO:0000313" key="3">
    <source>
        <dbReference type="Proteomes" id="UP000789405"/>
    </source>
</evidence>
<feature type="non-terminal residue" evidence="2">
    <location>
        <position position="1"/>
    </location>
</feature>
<dbReference type="Proteomes" id="UP000789405">
    <property type="component" value="Unassembled WGS sequence"/>
</dbReference>
<reference evidence="2" key="1">
    <citation type="submission" date="2021-06" db="EMBL/GenBank/DDBJ databases">
        <authorList>
            <person name="Kallberg Y."/>
            <person name="Tangrot J."/>
            <person name="Rosling A."/>
        </authorList>
    </citation>
    <scope>NUCLEOTIDE SEQUENCE</scope>
    <source>
        <strain evidence="2">MA453B</strain>
    </source>
</reference>